<reference evidence="10" key="1">
    <citation type="submission" date="2025-08" db="UniProtKB">
        <authorList>
            <consortium name="Ensembl"/>
        </authorList>
    </citation>
    <scope>IDENTIFICATION</scope>
</reference>
<dbReference type="GO" id="GO:0060271">
    <property type="term" value="P:cilium assembly"/>
    <property type="evidence" value="ECO:0007669"/>
    <property type="project" value="TreeGrafter"/>
</dbReference>
<reference evidence="10" key="2">
    <citation type="submission" date="2025-09" db="UniProtKB">
        <authorList>
            <consortium name="Ensembl"/>
        </authorList>
    </citation>
    <scope>IDENTIFICATION</scope>
</reference>
<comment type="subcellular location">
    <subcellularLocation>
        <location evidence="1">Cytoplasm</location>
        <location evidence="1">Cytoskeleton</location>
        <location evidence="1">Microtubule organizing center</location>
        <location evidence="1">Centrosome</location>
        <location evidence="1">Centriole</location>
    </subcellularLocation>
</comment>
<evidence type="ECO:0000256" key="9">
    <source>
        <dbReference type="SAM" id="MobiDB-lite"/>
    </source>
</evidence>
<evidence type="ECO:0000313" key="11">
    <source>
        <dbReference type="Proteomes" id="UP001108240"/>
    </source>
</evidence>
<evidence type="ECO:0000256" key="2">
    <source>
        <dbReference type="ARBA" id="ARBA00009485"/>
    </source>
</evidence>
<dbReference type="PANTHER" id="PTHR34031:SF1">
    <property type="entry name" value="CENTROSOMAL PROTEIN OF 162 KDA"/>
    <property type="match status" value="1"/>
</dbReference>
<evidence type="ECO:0000256" key="5">
    <source>
        <dbReference type="ARBA" id="ARBA00022701"/>
    </source>
</evidence>
<dbReference type="PANTHER" id="PTHR34031">
    <property type="entry name" value="CENTROSOMAL PROTEIN OF 162 KDA"/>
    <property type="match status" value="1"/>
</dbReference>
<dbReference type="GO" id="GO:0005814">
    <property type="term" value="C:centriole"/>
    <property type="evidence" value="ECO:0007669"/>
    <property type="project" value="UniProtKB-SubCell"/>
</dbReference>
<keyword evidence="11" id="KW-1185">Reference proteome</keyword>
<keyword evidence="8" id="KW-0206">Cytoskeleton</keyword>
<feature type="region of interest" description="Disordered" evidence="9">
    <location>
        <begin position="70"/>
        <end position="90"/>
    </location>
</feature>
<organism evidence="10 11">
    <name type="scientific">Cyprinus carpio carpio</name>
    <dbReference type="NCBI Taxonomy" id="630221"/>
    <lineage>
        <taxon>Eukaryota</taxon>
        <taxon>Metazoa</taxon>
        <taxon>Chordata</taxon>
        <taxon>Craniata</taxon>
        <taxon>Vertebrata</taxon>
        <taxon>Euteleostomi</taxon>
        <taxon>Actinopterygii</taxon>
        <taxon>Neopterygii</taxon>
        <taxon>Teleostei</taxon>
        <taxon>Ostariophysi</taxon>
        <taxon>Cypriniformes</taxon>
        <taxon>Cyprinidae</taxon>
        <taxon>Cyprininae</taxon>
        <taxon>Cyprinus</taxon>
    </lineage>
</organism>
<proteinExistence type="inferred from homology"/>
<dbReference type="GO" id="GO:0034451">
    <property type="term" value="C:centriolar satellite"/>
    <property type="evidence" value="ECO:0007669"/>
    <property type="project" value="TreeGrafter"/>
</dbReference>
<sequence>MTKLSALYMTGSMLKLKEELLKRRHPNSLPSLILAAASTGTEDNGLDVRPPTAPHSPQTAALLERRVHRLEEETEGCDEAAKRSLRTLEQ</sequence>
<dbReference type="Ensembl" id="ENSCCRT00000145581.1">
    <property type="protein sequence ID" value="ENSCCRP00000112019.1"/>
    <property type="gene ID" value="ENSCCRG00000068331.1"/>
</dbReference>
<evidence type="ECO:0000256" key="8">
    <source>
        <dbReference type="ARBA" id="ARBA00023212"/>
    </source>
</evidence>
<comment type="similarity">
    <text evidence="2">Belongs to the CEP162 family.</text>
</comment>
<dbReference type="GO" id="GO:0005879">
    <property type="term" value="C:axonemal microtubule"/>
    <property type="evidence" value="ECO:0007669"/>
    <property type="project" value="TreeGrafter"/>
</dbReference>
<protein>
    <recommendedName>
        <fullName evidence="3">Centrosomal protein of 162 kDa</fullName>
    </recommendedName>
</protein>
<dbReference type="Proteomes" id="UP001108240">
    <property type="component" value="Unplaced"/>
</dbReference>
<feature type="compositionally biased region" description="Basic and acidic residues" evidence="9">
    <location>
        <begin position="79"/>
        <end position="90"/>
    </location>
</feature>
<keyword evidence="6" id="KW-0970">Cilium biogenesis/degradation</keyword>
<evidence type="ECO:0000256" key="1">
    <source>
        <dbReference type="ARBA" id="ARBA00004114"/>
    </source>
</evidence>
<keyword evidence="5" id="KW-0493">Microtubule</keyword>
<accession>A0A9J7XWM6</accession>
<evidence type="ECO:0000313" key="10">
    <source>
        <dbReference type="Ensembl" id="ENSCCRP00000112019.1"/>
    </source>
</evidence>
<evidence type="ECO:0000256" key="4">
    <source>
        <dbReference type="ARBA" id="ARBA00022490"/>
    </source>
</evidence>
<keyword evidence="7" id="KW-0175">Coiled coil</keyword>
<evidence type="ECO:0000256" key="6">
    <source>
        <dbReference type="ARBA" id="ARBA00022794"/>
    </source>
</evidence>
<dbReference type="InterPro" id="IPR038774">
    <property type="entry name" value="CEP162-like"/>
</dbReference>
<evidence type="ECO:0000256" key="3">
    <source>
        <dbReference type="ARBA" id="ARBA00021406"/>
    </source>
</evidence>
<dbReference type="GO" id="GO:0005654">
    <property type="term" value="C:nucleoplasm"/>
    <property type="evidence" value="ECO:0007669"/>
    <property type="project" value="TreeGrafter"/>
</dbReference>
<name>A0A9J7XWM6_CYPCA</name>
<dbReference type="GeneTree" id="ENSGT00940000170371"/>
<dbReference type="AlphaFoldDB" id="A0A9J7XWM6"/>
<keyword evidence="4" id="KW-0963">Cytoplasm</keyword>
<evidence type="ECO:0000256" key="7">
    <source>
        <dbReference type="ARBA" id="ARBA00023054"/>
    </source>
</evidence>